<dbReference type="SUPFAM" id="SSF46785">
    <property type="entry name" value="Winged helix' DNA-binding domain"/>
    <property type="match status" value="1"/>
</dbReference>
<evidence type="ECO:0000313" key="2">
    <source>
        <dbReference type="Proteomes" id="UP000676194"/>
    </source>
</evidence>
<dbReference type="InterPro" id="IPR000944">
    <property type="entry name" value="Tscrpt_reg_Rrf2"/>
</dbReference>
<dbReference type="RefSeq" id="WP_213497660.1">
    <property type="nucleotide sequence ID" value="NZ_CP074694.1"/>
</dbReference>
<proteinExistence type="predicted"/>
<dbReference type="InterPro" id="IPR036388">
    <property type="entry name" value="WH-like_DNA-bd_sf"/>
</dbReference>
<gene>
    <name evidence="1" type="ORF">KIH39_02290</name>
</gene>
<dbReference type="KEGG" id="tsph:KIH39_02290"/>
<dbReference type="EMBL" id="CP074694">
    <property type="protein sequence ID" value="QVL32770.1"/>
    <property type="molecule type" value="Genomic_DNA"/>
</dbReference>
<dbReference type="AlphaFoldDB" id="A0A8E6EVI4"/>
<keyword evidence="2" id="KW-1185">Reference proteome</keyword>
<evidence type="ECO:0000313" key="1">
    <source>
        <dbReference type="EMBL" id="QVL32770.1"/>
    </source>
</evidence>
<name>A0A8E6EVI4_9BACT</name>
<dbReference type="NCBIfam" id="TIGR00738">
    <property type="entry name" value="rrf2_super"/>
    <property type="match status" value="1"/>
</dbReference>
<dbReference type="Gene3D" id="1.10.10.10">
    <property type="entry name" value="Winged helix-like DNA-binding domain superfamily/Winged helix DNA-binding domain"/>
    <property type="match status" value="1"/>
</dbReference>
<organism evidence="1 2">
    <name type="scientific">Telmatocola sphagniphila</name>
    <dbReference type="NCBI Taxonomy" id="1123043"/>
    <lineage>
        <taxon>Bacteria</taxon>
        <taxon>Pseudomonadati</taxon>
        <taxon>Planctomycetota</taxon>
        <taxon>Planctomycetia</taxon>
        <taxon>Gemmatales</taxon>
        <taxon>Gemmataceae</taxon>
    </lineage>
</organism>
<dbReference type="GO" id="GO:0003700">
    <property type="term" value="F:DNA-binding transcription factor activity"/>
    <property type="evidence" value="ECO:0007669"/>
    <property type="project" value="TreeGrafter"/>
</dbReference>
<dbReference type="Pfam" id="PF02082">
    <property type="entry name" value="Rrf2"/>
    <property type="match status" value="1"/>
</dbReference>
<dbReference type="Proteomes" id="UP000676194">
    <property type="component" value="Chromosome"/>
</dbReference>
<dbReference type="PANTHER" id="PTHR33221">
    <property type="entry name" value="WINGED HELIX-TURN-HELIX TRANSCRIPTIONAL REGULATOR, RRF2 FAMILY"/>
    <property type="match status" value="1"/>
</dbReference>
<protein>
    <submittedName>
        <fullName evidence="1">Rrf2 family transcriptional regulator</fullName>
    </submittedName>
</protein>
<reference evidence="1" key="1">
    <citation type="submission" date="2021-05" db="EMBL/GenBank/DDBJ databases">
        <title>Complete genome sequence of the cellulolytic planctomycete Telmatocola sphagniphila SP2T and characterization of the first cellulase from planctomycetes.</title>
        <authorList>
            <person name="Rakitin A.L."/>
            <person name="Beletsky A.V."/>
            <person name="Naumoff D.G."/>
            <person name="Kulichevskaya I.S."/>
            <person name="Mardanov A.V."/>
            <person name="Ravin N.V."/>
            <person name="Dedysh S.N."/>
        </authorList>
    </citation>
    <scope>NUCLEOTIDE SEQUENCE</scope>
    <source>
        <strain evidence="1">SP2T</strain>
    </source>
</reference>
<sequence length="160" mass="17754">MALLSKKTDYALLILVYLHNHGTGASAREIADEYHLSRPFVANILKELCQRGFVASHRGVKGGYVLTRSAGSITIKEILQNLEEGFQLASCAGLEHEENHEDCTMLGTCPIKLPIQDLHRRLLEVLERVTLADLIQPRMNMQTLQTVLTVKDSLNSGSIS</sequence>
<dbReference type="PANTHER" id="PTHR33221:SF2">
    <property type="entry name" value="TRANSCRIPTIONAL REGULATOR"/>
    <property type="match status" value="1"/>
</dbReference>
<accession>A0A8E6EVI4</accession>
<dbReference type="PROSITE" id="PS51197">
    <property type="entry name" value="HTH_RRF2_2"/>
    <property type="match status" value="1"/>
</dbReference>
<dbReference type="InterPro" id="IPR036390">
    <property type="entry name" value="WH_DNA-bd_sf"/>
</dbReference>
<dbReference type="GO" id="GO:0005829">
    <property type="term" value="C:cytosol"/>
    <property type="evidence" value="ECO:0007669"/>
    <property type="project" value="TreeGrafter"/>
</dbReference>